<proteinExistence type="inferred from homology"/>
<protein>
    <submittedName>
        <fullName evidence="12">Fimbrial assembly protein</fullName>
    </submittedName>
</protein>
<dbReference type="InterPro" id="IPR018030">
    <property type="entry name" value="Fimbrial_membr_usher_CS"/>
</dbReference>
<dbReference type="InterPro" id="IPR042186">
    <property type="entry name" value="FimD_plug_dom"/>
</dbReference>
<name>A0AB38P3F7_9ENTR</name>
<comment type="subcellular location">
    <subcellularLocation>
        <location evidence="1 9">Cell outer membrane</location>
        <topology evidence="1 9">Multi-pass membrane protein</topology>
    </subcellularLocation>
</comment>
<accession>A0AB38P3F7</accession>
<keyword evidence="8 9" id="KW-0998">Cell outer membrane</keyword>
<dbReference type="PANTHER" id="PTHR30451:SF8">
    <property type="entry name" value="FIMBRIAL USHER PROTEIN"/>
    <property type="match status" value="1"/>
</dbReference>
<evidence type="ECO:0000256" key="9">
    <source>
        <dbReference type="RuleBase" id="RU003884"/>
    </source>
</evidence>
<feature type="domain" description="PapC N-terminal" evidence="11">
    <location>
        <begin position="38"/>
        <end position="167"/>
    </location>
</feature>
<dbReference type="InterPro" id="IPR025949">
    <property type="entry name" value="PapC-like_C"/>
</dbReference>
<reference evidence="12 13" key="1">
    <citation type="journal article" date="2019" name="Sci. Rep.">
        <title>Differences in resource use lead to coexistence of seed-transmitted microbial populations.</title>
        <authorList>
            <person name="Torres-Cortes G."/>
            <person name="Garcia B.J."/>
            <person name="Compant S."/>
            <person name="Rezki S."/>
            <person name="Jones P."/>
            <person name="Preveaux A."/>
            <person name="Briand M."/>
            <person name="Roulet A."/>
            <person name="Bouchez O."/>
            <person name="Jacobson D."/>
            <person name="Barret M."/>
        </authorList>
    </citation>
    <scope>NUCLEOTIDE SEQUENCE [LARGE SCALE GENOMIC DNA]</scope>
    <source>
        <strain evidence="12 13">CFBP13530</strain>
    </source>
</reference>
<dbReference type="Pfam" id="PF13954">
    <property type="entry name" value="PapC_N"/>
    <property type="match status" value="1"/>
</dbReference>
<dbReference type="EMBL" id="QGAL01000003">
    <property type="protein sequence ID" value="TKK18773.1"/>
    <property type="molecule type" value="Genomic_DNA"/>
</dbReference>
<dbReference type="Gene3D" id="2.60.40.3110">
    <property type="match status" value="1"/>
</dbReference>
<keyword evidence="6" id="KW-0732">Signal</keyword>
<comment type="similarity">
    <text evidence="2 9">Belongs to the fimbrial export usher family.</text>
</comment>
<dbReference type="PANTHER" id="PTHR30451">
    <property type="entry name" value="OUTER MEMBRANE USHER PROTEIN"/>
    <property type="match status" value="1"/>
</dbReference>
<dbReference type="Gene3D" id="2.60.40.2070">
    <property type="match status" value="1"/>
</dbReference>
<dbReference type="Gene3D" id="3.10.20.410">
    <property type="match status" value="1"/>
</dbReference>
<feature type="domain" description="PapC-like C-terminal" evidence="10">
    <location>
        <begin position="726"/>
        <end position="790"/>
    </location>
</feature>
<evidence type="ECO:0000256" key="1">
    <source>
        <dbReference type="ARBA" id="ARBA00004571"/>
    </source>
</evidence>
<dbReference type="NCBIfam" id="NF011832">
    <property type="entry name" value="PRK15304.1"/>
    <property type="match status" value="1"/>
</dbReference>
<dbReference type="Pfam" id="PF13953">
    <property type="entry name" value="PapC_C"/>
    <property type="match status" value="1"/>
</dbReference>
<evidence type="ECO:0000259" key="11">
    <source>
        <dbReference type="Pfam" id="PF13954"/>
    </source>
</evidence>
<dbReference type="Gene3D" id="2.60.40.2610">
    <property type="entry name" value="Outer membrane usher protein FimD, plug domain"/>
    <property type="match status" value="1"/>
</dbReference>
<evidence type="ECO:0000313" key="13">
    <source>
        <dbReference type="Proteomes" id="UP000306327"/>
    </source>
</evidence>
<dbReference type="InterPro" id="IPR000015">
    <property type="entry name" value="Fimb_usher"/>
</dbReference>
<dbReference type="GO" id="GO:0009297">
    <property type="term" value="P:pilus assembly"/>
    <property type="evidence" value="ECO:0007669"/>
    <property type="project" value="InterPro"/>
</dbReference>
<evidence type="ECO:0000313" key="12">
    <source>
        <dbReference type="EMBL" id="TKK18773.1"/>
    </source>
</evidence>
<keyword evidence="3 9" id="KW-0813">Transport</keyword>
<dbReference type="RefSeq" id="WP_137272583.1">
    <property type="nucleotide sequence ID" value="NZ_QGAL01000003.1"/>
</dbReference>
<dbReference type="PROSITE" id="PS01151">
    <property type="entry name" value="FIMBRIAL_USHER"/>
    <property type="match status" value="1"/>
</dbReference>
<evidence type="ECO:0000259" key="10">
    <source>
        <dbReference type="Pfam" id="PF13953"/>
    </source>
</evidence>
<dbReference type="GO" id="GO:0015473">
    <property type="term" value="F:fimbrial usher porin activity"/>
    <property type="evidence" value="ECO:0007669"/>
    <property type="project" value="InterPro"/>
</dbReference>
<gene>
    <name evidence="12" type="ORF">EcCFBP13530_10500</name>
</gene>
<dbReference type="InterPro" id="IPR043142">
    <property type="entry name" value="PapC-like_C_sf"/>
</dbReference>
<dbReference type="Proteomes" id="UP000306327">
    <property type="component" value="Unassembled WGS sequence"/>
</dbReference>
<keyword evidence="7 9" id="KW-0472">Membrane</keyword>
<dbReference type="SUPFAM" id="SSF141729">
    <property type="entry name" value="FimD N-terminal domain-like"/>
    <property type="match status" value="1"/>
</dbReference>
<keyword evidence="5 9" id="KW-0812">Transmembrane</keyword>
<comment type="caution">
    <text evidence="12">The sequence shown here is derived from an EMBL/GenBank/DDBJ whole genome shotgun (WGS) entry which is preliminary data.</text>
</comment>
<organism evidence="12 13">
    <name type="scientific">Enterobacter cancerogenus</name>
    <dbReference type="NCBI Taxonomy" id="69218"/>
    <lineage>
        <taxon>Bacteria</taxon>
        <taxon>Pseudomonadati</taxon>
        <taxon>Pseudomonadota</taxon>
        <taxon>Gammaproteobacteria</taxon>
        <taxon>Enterobacterales</taxon>
        <taxon>Enterobacteriaceae</taxon>
        <taxon>Enterobacter</taxon>
        <taxon>Enterobacter cloacae complex</taxon>
    </lineage>
</organism>
<sequence length="806" mass="87119">MTVSKRSRLAICVRAILCGTLPLVILEPTSVLAREVMFDMGVMQTLGLNADLNKYFAEAPRFLPGTHSVNVKVNGQERGVAAVRFNQDGKLCFDNDLLDFAGLMPVPIGAKESCHDIHDDYPRAVINALPNQEAVELYLPPEAVNSLSSDIKNFQHGGTAGLLNYTLFSTLNEYGDSDSSRYSQANLEAGFNAFDWSLRSNYILTDDEGKKSADSIYTYAEHVFVPQKLTMQIGEINANSNVLSGVPITGIQLMPTDGLTQSGSGVSVSGIARSSQARVEIRQNGQMIFSTLVPAGPFTLDDVPVARNNVNLDVSVVEADGAINRFIVPATAVKARNLSRPQGLTVSVGQVRNIDSEHSDPLVMNVSDGWRIFPWMNLVASAAAAEDYQAVGGKTDFLVTDDWTLSTTAAASKASFGDSNNGLKTELESNVRLSEDVGFSASATHYSGGYRELSDAMDDEYTGYDNTYTGSLNVSAGAAGNISAGFTYNQSGGDDQDSRYLLLSWGKTFKYASVTANWQSAVGNVDDDQDNDLLYINVSIPLSSGQSVSTYMRKEGDSTSYGVSNSGSIGDNTHYYISADRDQDSKQNSVNGNLNTNLHYTQVSVGGGTSGDNQRNYNATLSGGVAVHKNGVTFSPYAIRDTFAIARLSEKKSGVEISSPQGTIWTDAWGQAVIPSLNEWQNSRIEVDANKLPQNMTLANGTKYLAAGHASVSEVDFKVLNSRRVMLRVKMSNGQALKKGLTIEDASGNYIVTSVDDGHVFINDAEQLSGLYAIDDNNNRLCKINYSLPEKRDEEAFYEEINGVCQ</sequence>
<evidence type="ECO:0000256" key="5">
    <source>
        <dbReference type="ARBA" id="ARBA00022692"/>
    </source>
</evidence>
<dbReference type="AlphaFoldDB" id="A0AB38P3F7"/>
<evidence type="ECO:0000256" key="8">
    <source>
        <dbReference type="ARBA" id="ARBA00023237"/>
    </source>
</evidence>
<evidence type="ECO:0000256" key="4">
    <source>
        <dbReference type="ARBA" id="ARBA00022452"/>
    </source>
</evidence>
<dbReference type="Pfam" id="PF00577">
    <property type="entry name" value="Usher"/>
    <property type="match status" value="1"/>
</dbReference>
<dbReference type="InterPro" id="IPR025885">
    <property type="entry name" value="PapC_N"/>
</dbReference>
<evidence type="ECO:0000256" key="7">
    <source>
        <dbReference type="ARBA" id="ARBA00023136"/>
    </source>
</evidence>
<dbReference type="InterPro" id="IPR037224">
    <property type="entry name" value="PapC_N_sf"/>
</dbReference>
<evidence type="ECO:0000256" key="6">
    <source>
        <dbReference type="ARBA" id="ARBA00022729"/>
    </source>
</evidence>
<evidence type="ECO:0000256" key="2">
    <source>
        <dbReference type="ARBA" id="ARBA00008064"/>
    </source>
</evidence>
<dbReference type="GO" id="GO:0009279">
    <property type="term" value="C:cell outer membrane"/>
    <property type="evidence" value="ECO:0007669"/>
    <property type="project" value="UniProtKB-SubCell"/>
</dbReference>
<keyword evidence="9" id="KW-1029">Fimbrium biogenesis</keyword>
<keyword evidence="4" id="KW-1134">Transmembrane beta strand</keyword>
<evidence type="ECO:0000256" key="3">
    <source>
        <dbReference type="ARBA" id="ARBA00022448"/>
    </source>
</evidence>